<keyword evidence="2" id="KW-1185">Reference proteome</keyword>
<comment type="caution">
    <text evidence="1">The sequence shown here is derived from an EMBL/GenBank/DDBJ whole genome shotgun (WGS) entry which is preliminary data.</text>
</comment>
<dbReference type="EMBL" id="JAPDGR010001882">
    <property type="protein sequence ID" value="KAJ2978914.1"/>
    <property type="molecule type" value="Genomic_DNA"/>
</dbReference>
<dbReference type="Proteomes" id="UP001143856">
    <property type="component" value="Unassembled WGS sequence"/>
</dbReference>
<protein>
    <submittedName>
        <fullName evidence="1">Uncharacterized protein</fullName>
    </submittedName>
</protein>
<reference evidence="1" key="1">
    <citation type="submission" date="2022-10" db="EMBL/GenBank/DDBJ databases">
        <title>Genome Sequence of Xylaria curta.</title>
        <authorList>
            <person name="Buettner E."/>
        </authorList>
    </citation>
    <scope>NUCLEOTIDE SEQUENCE</scope>
    <source>
        <strain evidence="1">Babe10</strain>
    </source>
</reference>
<organism evidence="1 2">
    <name type="scientific">Xylaria curta</name>
    <dbReference type="NCBI Taxonomy" id="42375"/>
    <lineage>
        <taxon>Eukaryota</taxon>
        <taxon>Fungi</taxon>
        <taxon>Dikarya</taxon>
        <taxon>Ascomycota</taxon>
        <taxon>Pezizomycotina</taxon>
        <taxon>Sordariomycetes</taxon>
        <taxon>Xylariomycetidae</taxon>
        <taxon>Xylariales</taxon>
        <taxon>Xylariaceae</taxon>
        <taxon>Xylaria</taxon>
    </lineage>
</organism>
<evidence type="ECO:0000313" key="2">
    <source>
        <dbReference type="Proteomes" id="UP001143856"/>
    </source>
</evidence>
<gene>
    <name evidence="1" type="ORF">NUW58_g7344</name>
</gene>
<sequence>MPLLWETPGGGCDDDDVSVLHSCARELKEEAGLETISVGPLVRCSTAGVGFADEKGPGQGGLERGEEMGSHMFFTRKGKLVSKFYFVVEAKQTNSVVVDPTEHTAYIWATEEEATLGDMWEQHKPTLRQLYQVERVTLPEVKVIIERDYGFPETPLSTYESKLRKMQVRKKMKKTDWHAVFQELQRRGEKQSAVYLCGTMIPSTNAWKEIRRSGAMSNRNGQQTRLPREVVVRTPSPGNQSRPLPLTFRRSNDSSSCGILASQNPPATLQQAMRPLPNRNNRELNVMSILDLPERISDLHKALLQHTPLWIFKLELSKTLKEPAIPSMNRSDLQDSEFYLQPTTHADTNSIFPAPSAIRIISDVETLGLTIDCRQLFETVYILSNNLCDPSEEADYFDQLFAHFPPSSLLSFLAINLPTIQVLFQKTLKYYLFRDRRDDFQALVKVIAHDHPCWLVSAADEYLFYAATMNCLQACHLLLGVVEATPFKNNPFVSIFFDLSWEPFDEEQHCYDYAIFSAISAGYFECARLLIQYLAQNSPLLQHYSRDATLPPSQPDKPGVAGHGFEYPKDRIMWLFLHCIFITQAGGFYFKNASDISKPLSHIRFRFEMENVQRGWDIFIEFGLNVDELLPPCLQHKLTKLWDLEGFRARPCVKAVMMSSLYLVLKPPPRLQPTILDIVCILDKNIFNYFVCYSKYVATQLTRSGLYLAAERGSEYLYQYLDTLCPHTSDCQVLLGIIVAEQFIGRFNFTIAHMLLSRGVGFGAFPRDLNLSLPLGHLVTEIKQHSITPDTLDILNRLLREGAIIDADVMASAVEPQGTDLLKLLFNYDADFGTHGTLALFAAAKINNYEAVDWLLEIGVNINAGIYINGKLTSVVGGLFEWFNEHTPMFQKPSSRYYRFFRAFNHNLKLDDGVATPMLKYLVGRGASLSVHPGNSRPNNLLLHAIRNGMFFPNILEIVAYLLATQGKFCDLWRSQSCLLEACFQLEGGGRLDTDERILQHGLPIFNFLLANGVPIIDSGMLALITYHGAKRDLIQTVIDKGVDINAYCGQGGENESPYLQTTPLQGAARIGDFELVKLLIKNGAEINLPGQGFAGATALQRACELHCESDEGRRNQIMLVEFLIENGADVNATAAPNHGMTALQAAAYAGNLEIIMVLLNHGANVNAPPAEKQRGRGFCALDFAVFAGRLDVTKFLLDLGAVSCDQGESGYDGAIFWAEQSRHWAVADLIRERATFCARIRNALEEAGL</sequence>
<proteinExistence type="predicted"/>
<name>A0ACC1NIL3_9PEZI</name>
<accession>A0ACC1NIL3</accession>
<evidence type="ECO:0000313" key="1">
    <source>
        <dbReference type="EMBL" id="KAJ2978914.1"/>
    </source>
</evidence>